<sequence length="68" mass="8123">MANISLMKSERKDAIVCIRIPRSLKTEMNKLDINWSEYLRGVIESKVRMEKIKKTWKEIEKIRESLTL</sequence>
<evidence type="ECO:0000313" key="1">
    <source>
        <dbReference type="EMBL" id="ADB58418.1"/>
    </source>
</evidence>
<dbReference type="KEGG" id="apo:Arcpr_1369"/>
<dbReference type="InterPro" id="IPR039709">
    <property type="entry name" value="VapB3-like"/>
</dbReference>
<gene>
    <name evidence="1" type="ordered locus">Arcpr_1369</name>
</gene>
<name>D2RE74_ARCPA</name>
<protein>
    <recommendedName>
        <fullName evidence="3">VapB-type antitoxin</fullName>
    </recommendedName>
</protein>
<dbReference type="PANTHER" id="PTHR42244:SF2">
    <property type="entry name" value="ANTITOXIN VAPB3-RELATED"/>
    <property type="match status" value="1"/>
</dbReference>
<keyword evidence="2" id="KW-1185">Reference proteome</keyword>
<evidence type="ECO:0008006" key="3">
    <source>
        <dbReference type="Google" id="ProtNLM"/>
    </source>
</evidence>
<accession>D2RE74</accession>
<evidence type="ECO:0000313" key="2">
    <source>
        <dbReference type="Proteomes" id="UP000001901"/>
    </source>
</evidence>
<dbReference type="eggNOG" id="arCOG02217">
    <property type="taxonomic scope" value="Archaea"/>
</dbReference>
<reference evidence="1 2" key="1">
    <citation type="journal article" date="2010" name="Stand. Genomic Sci.">
        <title>Complete genome sequence of Archaeoglobus profundus type strain (AV18).</title>
        <authorList>
            <person name="von Jan M."/>
            <person name="Lapidus A."/>
            <person name="Del Rio T.G."/>
            <person name="Copeland A."/>
            <person name="Tice H."/>
            <person name="Cheng J.F."/>
            <person name="Lucas S."/>
            <person name="Chen F."/>
            <person name="Nolan M."/>
            <person name="Goodwin L."/>
            <person name="Han C."/>
            <person name="Pitluck S."/>
            <person name="Liolios K."/>
            <person name="Ivanova N."/>
            <person name="Mavromatis K."/>
            <person name="Ovchinnikova G."/>
            <person name="Chertkov O."/>
            <person name="Pati A."/>
            <person name="Chen A."/>
            <person name="Palaniappan K."/>
            <person name="Land M."/>
            <person name="Hauser L."/>
            <person name="Chang Y.J."/>
            <person name="Jeffries C.D."/>
            <person name="Saunders E."/>
            <person name="Brettin T."/>
            <person name="Detter J.C."/>
            <person name="Chain P."/>
            <person name="Eichinger K."/>
            <person name="Huber H."/>
            <person name="Spring S."/>
            <person name="Rohde M."/>
            <person name="Goker M."/>
            <person name="Wirth R."/>
            <person name="Woyke T."/>
            <person name="Bristow J."/>
            <person name="Eisen J.A."/>
            <person name="Markowitz V."/>
            <person name="Hugenholtz P."/>
            <person name="Kyrpides N.C."/>
            <person name="Klenk H.P."/>
        </authorList>
    </citation>
    <scope>NUCLEOTIDE SEQUENCE [LARGE SCALE GENOMIC DNA]</scope>
    <source>
        <strain evidence="2">DSM 5631 / JCM 9629 / NBRC 100127 / Av18</strain>
    </source>
</reference>
<dbReference type="EMBL" id="CP001857">
    <property type="protein sequence ID" value="ADB58418.1"/>
    <property type="molecule type" value="Genomic_DNA"/>
</dbReference>
<dbReference type="STRING" id="572546.Arcpr_1369"/>
<dbReference type="PaxDb" id="572546-Arcpr_1369"/>
<organism evidence="1 2">
    <name type="scientific">Archaeoglobus profundus (strain DSM 5631 / JCM 9629 / NBRC 100127 / Av18)</name>
    <dbReference type="NCBI Taxonomy" id="572546"/>
    <lineage>
        <taxon>Archaea</taxon>
        <taxon>Methanobacteriati</taxon>
        <taxon>Methanobacteriota</taxon>
        <taxon>Archaeoglobi</taxon>
        <taxon>Archaeoglobales</taxon>
        <taxon>Archaeoglobaceae</taxon>
        <taxon>Archaeoglobus</taxon>
    </lineage>
</organism>
<proteinExistence type="predicted"/>
<dbReference type="AlphaFoldDB" id="D2RE74"/>
<dbReference type="PANTHER" id="PTHR42244">
    <property type="entry name" value="ANTITOXIN VAPB3-RELATED"/>
    <property type="match status" value="1"/>
</dbReference>
<dbReference type="Proteomes" id="UP000001901">
    <property type="component" value="Chromosome"/>
</dbReference>
<dbReference type="HOGENOM" id="CLU_2783824_0_0_2"/>